<gene>
    <name evidence="2" type="ORF">SDC9_169743</name>
</gene>
<organism evidence="2">
    <name type="scientific">bioreactor metagenome</name>
    <dbReference type="NCBI Taxonomy" id="1076179"/>
    <lineage>
        <taxon>unclassified sequences</taxon>
        <taxon>metagenomes</taxon>
        <taxon>ecological metagenomes</taxon>
    </lineage>
</organism>
<name>A0A645G8N3_9ZZZZ</name>
<dbReference type="EMBL" id="VSSQ01070577">
    <property type="protein sequence ID" value="MPN22360.1"/>
    <property type="molecule type" value="Genomic_DNA"/>
</dbReference>
<protein>
    <submittedName>
        <fullName evidence="2">Uncharacterized protein</fullName>
    </submittedName>
</protein>
<dbReference type="AlphaFoldDB" id="A0A645G8N3"/>
<feature type="compositionally biased region" description="Polar residues" evidence="1">
    <location>
        <begin position="179"/>
        <end position="191"/>
    </location>
</feature>
<sequence length="205" mass="22515">MTFFSGLFSSFSAAYKVVVLPEPVGPVTSTMPLGRFRAWRKRSSTRGGMPILSSSSRPVFWLSRRMTTDSPNCVGKVEIRTSTGLPRTLMLKRPSWGRRFSEISRPDISFRRSATAEEILASASVWICSTPSMRKRMRNAFSCGSKWMSEARRRMASSNTVCSSLTTGASSAPGFRPSRSPNSIGTSPSSAVSSLARPVICSPRW</sequence>
<evidence type="ECO:0000256" key="1">
    <source>
        <dbReference type="SAM" id="MobiDB-lite"/>
    </source>
</evidence>
<comment type="caution">
    <text evidence="2">The sequence shown here is derived from an EMBL/GenBank/DDBJ whole genome shotgun (WGS) entry which is preliminary data.</text>
</comment>
<reference evidence="2" key="1">
    <citation type="submission" date="2019-08" db="EMBL/GenBank/DDBJ databases">
        <authorList>
            <person name="Kucharzyk K."/>
            <person name="Murdoch R.W."/>
            <person name="Higgins S."/>
            <person name="Loffler F."/>
        </authorList>
    </citation>
    <scope>NUCLEOTIDE SEQUENCE</scope>
</reference>
<proteinExistence type="predicted"/>
<feature type="region of interest" description="Disordered" evidence="1">
    <location>
        <begin position="167"/>
        <end position="191"/>
    </location>
</feature>
<accession>A0A645G8N3</accession>
<evidence type="ECO:0000313" key="2">
    <source>
        <dbReference type="EMBL" id="MPN22360.1"/>
    </source>
</evidence>